<dbReference type="EMBL" id="BOOF01000068">
    <property type="protein sequence ID" value="GIH67172.1"/>
    <property type="molecule type" value="Genomic_DNA"/>
</dbReference>
<dbReference type="Proteomes" id="UP000660454">
    <property type="component" value="Unassembled WGS sequence"/>
</dbReference>
<reference evidence="3 4" key="1">
    <citation type="submission" date="2021-01" db="EMBL/GenBank/DDBJ databases">
        <title>Whole genome shotgun sequence of Microbispora siamensis NBRC 104113.</title>
        <authorList>
            <person name="Komaki H."/>
            <person name="Tamura T."/>
        </authorList>
    </citation>
    <scope>NUCLEOTIDE SEQUENCE [LARGE SCALE GENOMIC DNA]</scope>
    <source>
        <strain evidence="3 4">NBRC 104113</strain>
    </source>
</reference>
<feature type="transmembrane region" description="Helical" evidence="2">
    <location>
        <begin position="451"/>
        <end position="471"/>
    </location>
</feature>
<evidence type="ECO:0000313" key="4">
    <source>
        <dbReference type="Proteomes" id="UP000660454"/>
    </source>
</evidence>
<feature type="transmembrane region" description="Helical" evidence="2">
    <location>
        <begin position="429"/>
        <end position="445"/>
    </location>
</feature>
<accession>A0ABQ4H0H9</accession>
<feature type="transmembrane region" description="Helical" evidence="2">
    <location>
        <begin position="125"/>
        <end position="143"/>
    </location>
</feature>
<evidence type="ECO:0000313" key="3">
    <source>
        <dbReference type="EMBL" id="GIH67172.1"/>
    </source>
</evidence>
<feature type="transmembrane region" description="Helical" evidence="2">
    <location>
        <begin position="363"/>
        <end position="382"/>
    </location>
</feature>
<feature type="region of interest" description="Disordered" evidence="1">
    <location>
        <begin position="478"/>
        <end position="497"/>
    </location>
</feature>
<evidence type="ECO:0000256" key="1">
    <source>
        <dbReference type="SAM" id="MobiDB-lite"/>
    </source>
</evidence>
<comment type="caution">
    <text evidence="3">The sequence shown here is derived from an EMBL/GenBank/DDBJ whole genome shotgun (WGS) entry which is preliminary data.</text>
</comment>
<keyword evidence="2" id="KW-0472">Membrane</keyword>
<keyword evidence="4" id="KW-1185">Reference proteome</keyword>
<sequence length="497" mass="51898">MSRDKDELAAAFQAVSARSIEYVSCRFRLNLRLAVRLTCAVSLPGIRWPAHQGTVVAAAVLCAAYDVALFMLLRRGARVPHMLRLTLDVLDTAAWCVMLGGSVEPAALIASPSGLEVALRKGARAVAVPVVVGTAAAVTMHAAGEAVSAAPFALPALGVLGGLLIRRYRAGRLRERLWEAAAERQAAAGRAELAGQHSVAVGADTAVDVLTRTWPLLAVPGRSSAFPLAAWRQGLAERAAGHAEYLGTALLRWEREHNSGHPELRRDVDFEIEGAAGATLLSPGQVTALGEALTLLGPSGRVPVRVPDAAPLGHRQELSVGPHRVELAADPRPRTPPFDPGPLVIALGGIGGLTQAGGDMDGVPLPVAAAVTALALLTAWWAHRLVTRRGLAARPRVLAACLTVGAADAVVSTLTMTNVAAAGLTRQPYLYFLLFSGPLAIMYLRDLTRPQRLATAAAMAGIVGGAAMLLPRAPVRRRRRRGGAVAPGVHPGGLRSA</sequence>
<feature type="transmembrane region" description="Helical" evidence="2">
    <location>
        <begin position="149"/>
        <end position="166"/>
    </location>
</feature>
<keyword evidence="2" id="KW-0812">Transmembrane</keyword>
<name>A0ABQ4H0H9_9ACTN</name>
<feature type="transmembrane region" description="Helical" evidence="2">
    <location>
        <begin position="397"/>
        <end position="417"/>
    </location>
</feature>
<organism evidence="3 4">
    <name type="scientific">Microbispora siamensis</name>
    <dbReference type="NCBI Taxonomy" id="564413"/>
    <lineage>
        <taxon>Bacteria</taxon>
        <taxon>Bacillati</taxon>
        <taxon>Actinomycetota</taxon>
        <taxon>Actinomycetes</taxon>
        <taxon>Streptosporangiales</taxon>
        <taxon>Streptosporangiaceae</taxon>
        <taxon>Microbispora</taxon>
    </lineage>
</organism>
<gene>
    <name evidence="3" type="ORF">Msi02_79890</name>
</gene>
<protein>
    <recommendedName>
        <fullName evidence="5">Fusaric acid resistance protein-like</fullName>
    </recommendedName>
</protein>
<evidence type="ECO:0000256" key="2">
    <source>
        <dbReference type="SAM" id="Phobius"/>
    </source>
</evidence>
<evidence type="ECO:0008006" key="5">
    <source>
        <dbReference type="Google" id="ProtNLM"/>
    </source>
</evidence>
<proteinExistence type="predicted"/>
<feature type="compositionally biased region" description="Low complexity" evidence="1">
    <location>
        <begin position="483"/>
        <end position="497"/>
    </location>
</feature>
<keyword evidence="2" id="KW-1133">Transmembrane helix</keyword>
<feature type="transmembrane region" description="Helical" evidence="2">
    <location>
        <begin position="53"/>
        <end position="73"/>
    </location>
</feature>